<reference evidence="1 2" key="1">
    <citation type="submission" date="2020-07" db="EMBL/GenBank/DDBJ databases">
        <title>Characterization and genome sequencing of isolate MD1, a novel member within the family Lachnospiraceae.</title>
        <authorList>
            <person name="Rettenmaier R."/>
            <person name="Di Bello L."/>
            <person name="Zinser C."/>
            <person name="Scheitz K."/>
            <person name="Liebl W."/>
            <person name="Zverlov V."/>
        </authorList>
    </citation>
    <scope>NUCLEOTIDE SEQUENCE [LARGE SCALE GENOMIC DNA]</scope>
    <source>
        <strain evidence="1 2">MD1</strain>
    </source>
</reference>
<protein>
    <recommendedName>
        <fullName evidence="3">MBL fold metallo-hydrolase</fullName>
    </recommendedName>
</protein>
<organism evidence="1 2">
    <name type="scientific">Variimorphobacter saccharofermentans</name>
    <dbReference type="NCBI Taxonomy" id="2755051"/>
    <lineage>
        <taxon>Bacteria</taxon>
        <taxon>Bacillati</taxon>
        <taxon>Bacillota</taxon>
        <taxon>Clostridia</taxon>
        <taxon>Lachnospirales</taxon>
        <taxon>Lachnospiraceae</taxon>
        <taxon>Variimorphobacter</taxon>
    </lineage>
</organism>
<proteinExistence type="predicted"/>
<dbReference type="EMBL" id="JACEGA010000001">
    <property type="protein sequence ID" value="MBB2183346.1"/>
    <property type="molecule type" value="Genomic_DNA"/>
</dbReference>
<dbReference type="InterPro" id="IPR036866">
    <property type="entry name" value="RibonucZ/Hydroxyglut_hydro"/>
</dbReference>
<comment type="caution">
    <text evidence="1">The sequence shown here is derived from an EMBL/GenBank/DDBJ whole genome shotgun (WGS) entry which is preliminary data.</text>
</comment>
<name>A0A839K147_9FIRM</name>
<gene>
    <name evidence="1" type="ORF">H0486_10700</name>
</gene>
<accession>A0A839K147</accession>
<sequence length="74" mass="8409">MDKINIRNLGVGAIEINVNNKRVLIDAFITICKAKEIQNDDIFIFTHDDADHFLADELPDIRTSNTFIIGFMIS</sequence>
<evidence type="ECO:0000313" key="2">
    <source>
        <dbReference type="Proteomes" id="UP000574276"/>
    </source>
</evidence>
<keyword evidence="2" id="KW-1185">Reference proteome</keyword>
<dbReference type="RefSeq" id="WP_228353006.1">
    <property type="nucleotide sequence ID" value="NZ_JACEGA010000001.1"/>
</dbReference>
<dbReference type="Gene3D" id="3.60.15.10">
    <property type="entry name" value="Ribonuclease Z/Hydroxyacylglutathione hydrolase-like"/>
    <property type="match status" value="1"/>
</dbReference>
<dbReference type="SUPFAM" id="SSF56281">
    <property type="entry name" value="Metallo-hydrolase/oxidoreductase"/>
    <property type="match status" value="1"/>
</dbReference>
<dbReference type="AlphaFoldDB" id="A0A839K147"/>
<dbReference type="Proteomes" id="UP000574276">
    <property type="component" value="Unassembled WGS sequence"/>
</dbReference>
<evidence type="ECO:0008006" key="3">
    <source>
        <dbReference type="Google" id="ProtNLM"/>
    </source>
</evidence>
<evidence type="ECO:0000313" key="1">
    <source>
        <dbReference type="EMBL" id="MBB2183346.1"/>
    </source>
</evidence>